<proteinExistence type="predicted"/>
<reference evidence="3" key="1">
    <citation type="submission" date="2023-06" db="EMBL/GenBank/DDBJ databases">
        <title>Identification and characterization of horizontal gene transfer across gut microbiota members of farm animals based on homology search.</title>
        <authorList>
            <person name="Zeman M."/>
            <person name="Kubasova T."/>
            <person name="Jahodarova E."/>
            <person name="Nykrynova M."/>
            <person name="Rychlik I."/>
        </authorList>
    </citation>
    <scope>NUCLEOTIDE SEQUENCE [LARGE SCALE GENOMIC DNA]</scope>
    <source>
        <strain evidence="3">154_Feed</strain>
    </source>
</reference>
<dbReference type="InterPro" id="IPR035093">
    <property type="entry name" value="RelE/ParE_toxin_dom_sf"/>
</dbReference>
<keyword evidence="1" id="KW-1277">Toxin-antitoxin system</keyword>
<dbReference type="Pfam" id="PF05016">
    <property type="entry name" value="ParE_toxin"/>
    <property type="match status" value="1"/>
</dbReference>
<dbReference type="InterPro" id="IPR007712">
    <property type="entry name" value="RelE/ParE_toxin"/>
</dbReference>
<evidence type="ECO:0000256" key="1">
    <source>
        <dbReference type="ARBA" id="ARBA00022649"/>
    </source>
</evidence>
<dbReference type="RefSeq" id="WP_289544591.1">
    <property type="nucleotide sequence ID" value="NZ_JAUDDZ010000003.1"/>
</dbReference>
<sequence>MYSVEYLPLALRDLQEIARYIAHALKNPAAAERTVENIVRAVDQLSDMPYRRAAYTPIRPLKHEYRTMRCATYVAFYWVEEDRKTVVVARVLYAKANISKRLSEAERLSS</sequence>
<gene>
    <name evidence="2" type="ORF">QUW28_03425</name>
</gene>
<dbReference type="Proteomes" id="UP001529421">
    <property type="component" value="Unassembled WGS sequence"/>
</dbReference>
<accession>A0ABT7V7T1</accession>
<evidence type="ECO:0000313" key="3">
    <source>
        <dbReference type="Proteomes" id="UP001529421"/>
    </source>
</evidence>
<evidence type="ECO:0000313" key="2">
    <source>
        <dbReference type="EMBL" id="MDM8274557.1"/>
    </source>
</evidence>
<dbReference type="Gene3D" id="3.30.2310.20">
    <property type="entry name" value="RelE-like"/>
    <property type="match status" value="1"/>
</dbReference>
<comment type="caution">
    <text evidence="2">The sequence shown here is derived from an EMBL/GenBank/DDBJ whole genome shotgun (WGS) entry which is preliminary data.</text>
</comment>
<protein>
    <submittedName>
        <fullName evidence="2">Type II toxin-antitoxin system RelE/ParE family toxin</fullName>
    </submittedName>
</protein>
<keyword evidence="3" id="KW-1185">Reference proteome</keyword>
<dbReference type="EMBL" id="JAUDDZ010000003">
    <property type="protein sequence ID" value="MDM8274557.1"/>
    <property type="molecule type" value="Genomic_DNA"/>
</dbReference>
<reference evidence="2 3" key="2">
    <citation type="submission" date="2023-06" db="EMBL/GenBank/DDBJ databases">
        <authorList>
            <person name="Zeman M."/>
            <person name="Kubasova T."/>
            <person name="Jahodarova E."/>
            <person name="Nykrynova M."/>
            <person name="Rychlik I."/>
        </authorList>
    </citation>
    <scope>NUCLEOTIDE SEQUENCE [LARGE SCALE GENOMIC DNA]</scope>
    <source>
        <strain evidence="2 3">154_Feed</strain>
    </source>
</reference>
<name>A0ABT7V7T1_9ACTN</name>
<organism evidence="2 3">
    <name type="scientific">Enorma phocaeensis</name>
    <dbReference type="NCBI Taxonomy" id="1871019"/>
    <lineage>
        <taxon>Bacteria</taxon>
        <taxon>Bacillati</taxon>
        <taxon>Actinomycetota</taxon>
        <taxon>Coriobacteriia</taxon>
        <taxon>Coriobacteriales</taxon>
        <taxon>Coriobacteriaceae</taxon>
        <taxon>Enorma</taxon>
    </lineage>
</organism>
<dbReference type="SUPFAM" id="SSF143011">
    <property type="entry name" value="RelE-like"/>
    <property type="match status" value="1"/>
</dbReference>